<feature type="binding site" evidence="3">
    <location>
        <position position="176"/>
    </location>
    <ligand>
        <name>a divalent metal cation</name>
        <dbReference type="ChEBI" id="CHEBI:60240"/>
        <label>2</label>
    </ligand>
</feature>
<dbReference type="FunFam" id="3.20.20.140:FF:000005">
    <property type="entry name" value="TatD family hydrolase"/>
    <property type="match status" value="1"/>
</dbReference>
<dbReference type="InterPro" id="IPR015991">
    <property type="entry name" value="TatD/YcfH-like"/>
</dbReference>
<accession>A0A830HS56</accession>
<dbReference type="GO" id="GO:0004536">
    <property type="term" value="F:DNA nuclease activity"/>
    <property type="evidence" value="ECO:0007669"/>
    <property type="project" value="InterPro"/>
</dbReference>
<evidence type="ECO:0000256" key="1">
    <source>
        <dbReference type="ARBA" id="ARBA00022723"/>
    </source>
</evidence>
<dbReference type="AlphaFoldDB" id="A0A830HS56"/>
<name>A0A830HS56_9CHLO</name>
<dbReference type="OrthoDB" id="6079689at2759"/>
<keyword evidence="2" id="KW-0378">Hydrolase</keyword>
<dbReference type="PROSITE" id="PS01090">
    <property type="entry name" value="TATD_2"/>
    <property type="match status" value="1"/>
</dbReference>
<evidence type="ECO:0000256" key="3">
    <source>
        <dbReference type="PIRSR" id="PIRSR005902-1"/>
    </source>
</evidence>
<dbReference type="Proteomes" id="UP000660262">
    <property type="component" value="Unassembled WGS sequence"/>
</dbReference>
<dbReference type="InterPro" id="IPR032466">
    <property type="entry name" value="Metal_Hydrolase"/>
</dbReference>
<keyword evidence="5" id="KW-1185">Reference proteome</keyword>
<dbReference type="CDD" id="cd01310">
    <property type="entry name" value="TatD_DNAse"/>
    <property type="match status" value="1"/>
</dbReference>
<protein>
    <submittedName>
        <fullName evidence="4">TatD DNase domain-containing protein</fullName>
    </submittedName>
</protein>
<gene>
    <name evidence="4" type="ORF">PPROV_000855300</name>
</gene>
<comment type="caution">
    <text evidence="4">The sequence shown here is derived from an EMBL/GenBank/DDBJ whole genome shotgun (WGS) entry which is preliminary data.</text>
</comment>
<feature type="binding site" evidence="3">
    <location>
        <position position="229"/>
    </location>
    <ligand>
        <name>a divalent metal cation</name>
        <dbReference type="ChEBI" id="CHEBI:60240"/>
        <label>1</label>
    </ligand>
</feature>
<feature type="binding site" evidence="3">
    <location>
        <position position="151"/>
    </location>
    <ligand>
        <name>a divalent metal cation</name>
        <dbReference type="ChEBI" id="CHEBI:60240"/>
        <label>2</label>
    </ligand>
</feature>
<evidence type="ECO:0000313" key="4">
    <source>
        <dbReference type="EMBL" id="GHP09818.1"/>
    </source>
</evidence>
<evidence type="ECO:0000313" key="5">
    <source>
        <dbReference type="Proteomes" id="UP000660262"/>
    </source>
</evidence>
<feature type="binding site" evidence="3">
    <location>
        <position position="16"/>
    </location>
    <ligand>
        <name>a divalent metal cation</name>
        <dbReference type="ChEBI" id="CHEBI:60240"/>
        <label>1</label>
    </ligand>
</feature>
<dbReference type="Pfam" id="PF01026">
    <property type="entry name" value="TatD_DNase"/>
    <property type="match status" value="1"/>
</dbReference>
<dbReference type="InterPro" id="IPR018228">
    <property type="entry name" value="DNase_TatD-rel_CS"/>
</dbReference>
<dbReference type="PANTHER" id="PTHR46363">
    <property type="entry name" value="DEOXYRIBONUCLEASE TATDN2-RELATED"/>
    <property type="match status" value="1"/>
</dbReference>
<sequence>MAAPPSLAGFVDTHTHLDLIMKRMKTPPTTDANAWYTSFKSALPKEQMFEKAITVGCSVDTFDAVENFIQNQDDVYGAFGIHPLNAADWSDETEARIKSIFERNPAKAVAWGECGLDYHYCDEPEEKSKQRDVFVRQLDIAAELGLPLVVHTREAEEDTLALMSEHLPRDQRIHVHCFTSSVSMAKSLLDLFPTNLCIGFTGVITFKNASGVRDVVAEVPLDRILLETDGPYMAPTPFRGKVAHPGHVYYVAQKVSEVKGAPLEEVLATCRANTTRVYGI</sequence>
<dbReference type="PROSITE" id="PS01137">
    <property type="entry name" value="TATD_1"/>
    <property type="match status" value="1"/>
</dbReference>
<organism evidence="4 5">
    <name type="scientific">Pycnococcus provasolii</name>
    <dbReference type="NCBI Taxonomy" id="41880"/>
    <lineage>
        <taxon>Eukaryota</taxon>
        <taxon>Viridiplantae</taxon>
        <taxon>Chlorophyta</taxon>
        <taxon>Pseudoscourfieldiophyceae</taxon>
        <taxon>Pseudoscourfieldiales</taxon>
        <taxon>Pycnococcaceae</taxon>
        <taxon>Pycnococcus</taxon>
    </lineage>
</organism>
<dbReference type="GO" id="GO:0016788">
    <property type="term" value="F:hydrolase activity, acting on ester bonds"/>
    <property type="evidence" value="ECO:0007669"/>
    <property type="project" value="InterPro"/>
</dbReference>
<dbReference type="Gene3D" id="3.20.20.140">
    <property type="entry name" value="Metal-dependent hydrolases"/>
    <property type="match status" value="1"/>
</dbReference>
<dbReference type="GO" id="GO:0046872">
    <property type="term" value="F:metal ion binding"/>
    <property type="evidence" value="ECO:0007669"/>
    <property type="project" value="UniProtKB-KW"/>
</dbReference>
<dbReference type="EMBL" id="BNJQ01000026">
    <property type="protein sequence ID" value="GHP09818.1"/>
    <property type="molecule type" value="Genomic_DNA"/>
</dbReference>
<feature type="binding site" evidence="3">
    <location>
        <position position="113"/>
    </location>
    <ligand>
        <name>a divalent metal cation</name>
        <dbReference type="ChEBI" id="CHEBI:60240"/>
        <label>1</label>
    </ligand>
</feature>
<dbReference type="PANTHER" id="PTHR46363:SF1">
    <property type="entry name" value="DEOXYRIBONUCLEASE TATDN2-RELATED"/>
    <property type="match status" value="1"/>
</dbReference>
<proteinExistence type="predicted"/>
<evidence type="ECO:0000256" key="2">
    <source>
        <dbReference type="ARBA" id="ARBA00022801"/>
    </source>
</evidence>
<dbReference type="NCBIfam" id="TIGR00010">
    <property type="entry name" value="YchF/TatD family DNA exonuclease"/>
    <property type="match status" value="1"/>
</dbReference>
<feature type="binding site" evidence="3">
    <location>
        <position position="14"/>
    </location>
    <ligand>
        <name>a divalent metal cation</name>
        <dbReference type="ChEBI" id="CHEBI:60240"/>
        <label>1</label>
    </ligand>
</feature>
<dbReference type="InterPro" id="IPR001130">
    <property type="entry name" value="TatD-like"/>
</dbReference>
<reference evidence="4" key="1">
    <citation type="submission" date="2020-10" db="EMBL/GenBank/DDBJ databases">
        <title>Unveiling of a novel bifunctional photoreceptor, Dualchrome1, isolated from a cosmopolitan green alga.</title>
        <authorList>
            <person name="Suzuki S."/>
            <person name="Kawachi M."/>
        </authorList>
    </citation>
    <scope>NUCLEOTIDE SEQUENCE</scope>
    <source>
        <strain evidence="4">NIES 2893</strain>
    </source>
</reference>
<dbReference type="PROSITE" id="PS01091">
    <property type="entry name" value="TATD_3"/>
    <property type="match status" value="1"/>
</dbReference>
<dbReference type="PIRSF" id="PIRSF005902">
    <property type="entry name" value="DNase_TatD"/>
    <property type="match status" value="1"/>
</dbReference>
<dbReference type="SUPFAM" id="SSF51556">
    <property type="entry name" value="Metallo-dependent hydrolases"/>
    <property type="match status" value="1"/>
</dbReference>
<keyword evidence="1 3" id="KW-0479">Metal-binding</keyword>